<feature type="compositionally biased region" description="Basic and acidic residues" evidence="1">
    <location>
        <begin position="138"/>
        <end position="152"/>
    </location>
</feature>
<feature type="region of interest" description="Disordered" evidence="1">
    <location>
        <begin position="76"/>
        <end position="195"/>
    </location>
</feature>
<proteinExistence type="predicted"/>
<dbReference type="AlphaFoldDB" id="B4N1X3"/>
<dbReference type="STRING" id="7260.B4N1X3"/>
<feature type="compositionally biased region" description="Low complexity" evidence="1">
    <location>
        <begin position="165"/>
        <end position="179"/>
    </location>
</feature>
<organism evidence="2 3">
    <name type="scientific">Drosophila willistoni</name>
    <name type="common">Fruit fly</name>
    <dbReference type="NCBI Taxonomy" id="7260"/>
    <lineage>
        <taxon>Eukaryota</taxon>
        <taxon>Metazoa</taxon>
        <taxon>Ecdysozoa</taxon>
        <taxon>Arthropoda</taxon>
        <taxon>Hexapoda</taxon>
        <taxon>Insecta</taxon>
        <taxon>Pterygota</taxon>
        <taxon>Neoptera</taxon>
        <taxon>Endopterygota</taxon>
        <taxon>Diptera</taxon>
        <taxon>Brachycera</taxon>
        <taxon>Muscomorpha</taxon>
        <taxon>Ephydroidea</taxon>
        <taxon>Drosophilidae</taxon>
        <taxon>Drosophila</taxon>
        <taxon>Sophophora</taxon>
    </lineage>
</organism>
<evidence type="ECO:0000256" key="1">
    <source>
        <dbReference type="SAM" id="MobiDB-lite"/>
    </source>
</evidence>
<keyword evidence="3" id="KW-1185">Reference proteome</keyword>
<evidence type="ECO:0000313" key="2">
    <source>
        <dbReference type="EMBL" id="EDW78362.2"/>
    </source>
</evidence>
<dbReference type="EMBL" id="CH963925">
    <property type="protein sequence ID" value="EDW78362.2"/>
    <property type="molecule type" value="Genomic_DNA"/>
</dbReference>
<dbReference type="Proteomes" id="UP000007798">
    <property type="component" value="Unassembled WGS sequence"/>
</dbReference>
<accession>B4N1X3</accession>
<feature type="compositionally biased region" description="Basic and acidic residues" evidence="1">
    <location>
        <begin position="98"/>
        <end position="110"/>
    </location>
</feature>
<feature type="compositionally biased region" description="Basic residues" evidence="1">
    <location>
        <begin position="117"/>
        <end position="127"/>
    </location>
</feature>
<evidence type="ECO:0000313" key="3">
    <source>
        <dbReference type="Proteomes" id="UP000007798"/>
    </source>
</evidence>
<dbReference type="OrthoDB" id="7863457at2759"/>
<reference evidence="2 3" key="1">
    <citation type="journal article" date="2007" name="Nature">
        <title>Evolution of genes and genomes on the Drosophila phylogeny.</title>
        <authorList>
            <consortium name="Drosophila 12 Genomes Consortium"/>
            <person name="Clark A.G."/>
            <person name="Eisen M.B."/>
            <person name="Smith D.R."/>
            <person name="Bergman C.M."/>
            <person name="Oliver B."/>
            <person name="Markow T.A."/>
            <person name="Kaufman T.C."/>
            <person name="Kellis M."/>
            <person name="Gelbart W."/>
            <person name="Iyer V.N."/>
            <person name="Pollard D.A."/>
            <person name="Sackton T.B."/>
            <person name="Larracuente A.M."/>
            <person name="Singh N.D."/>
            <person name="Abad J.P."/>
            <person name="Abt D.N."/>
            <person name="Adryan B."/>
            <person name="Aguade M."/>
            <person name="Akashi H."/>
            <person name="Anderson W.W."/>
            <person name="Aquadro C.F."/>
            <person name="Ardell D.H."/>
            <person name="Arguello R."/>
            <person name="Artieri C.G."/>
            <person name="Barbash D.A."/>
            <person name="Barker D."/>
            <person name="Barsanti P."/>
            <person name="Batterham P."/>
            <person name="Batzoglou S."/>
            <person name="Begun D."/>
            <person name="Bhutkar A."/>
            <person name="Blanco E."/>
            <person name="Bosak S.A."/>
            <person name="Bradley R.K."/>
            <person name="Brand A.D."/>
            <person name="Brent M.R."/>
            <person name="Brooks A.N."/>
            <person name="Brown R.H."/>
            <person name="Butlin R.K."/>
            <person name="Caggese C."/>
            <person name="Calvi B.R."/>
            <person name="Bernardo de Carvalho A."/>
            <person name="Caspi A."/>
            <person name="Castrezana S."/>
            <person name="Celniker S.E."/>
            <person name="Chang J.L."/>
            <person name="Chapple C."/>
            <person name="Chatterji S."/>
            <person name="Chinwalla A."/>
            <person name="Civetta A."/>
            <person name="Clifton S.W."/>
            <person name="Comeron J.M."/>
            <person name="Costello J.C."/>
            <person name="Coyne J.A."/>
            <person name="Daub J."/>
            <person name="David R.G."/>
            <person name="Delcher A.L."/>
            <person name="Delehaunty K."/>
            <person name="Do C.B."/>
            <person name="Ebling H."/>
            <person name="Edwards K."/>
            <person name="Eickbush T."/>
            <person name="Evans J.D."/>
            <person name="Filipski A."/>
            <person name="Findeiss S."/>
            <person name="Freyhult E."/>
            <person name="Fulton L."/>
            <person name="Fulton R."/>
            <person name="Garcia A.C."/>
            <person name="Gardiner A."/>
            <person name="Garfield D.A."/>
            <person name="Garvin B.E."/>
            <person name="Gibson G."/>
            <person name="Gilbert D."/>
            <person name="Gnerre S."/>
            <person name="Godfrey J."/>
            <person name="Good R."/>
            <person name="Gotea V."/>
            <person name="Gravely B."/>
            <person name="Greenberg A.J."/>
            <person name="Griffiths-Jones S."/>
            <person name="Gross S."/>
            <person name="Guigo R."/>
            <person name="Gustafson E.A."/>
            <person name="Haerty W."/>
            <person name="Hahn M.W."/>
            <person name="Halligan D.L."/>
            <person name="Halpern A.L."/>
            <person name="Halter G.M."/>
            <person name="Han M.V."/>
            <person name="Heger A."/>
            <person name="Hillier L."/>
            <person name="Hinrichs A.S."/>
            <person name="Holmes I."/>
            <person name="Hoskins R.A."/>
            <person name="Hubisz M.J."/>
            <person name="Hultmark D."/>
            <person name="Huntley M.A."/>
            <person name="Jaffe D.B."/>
            <person name="Jagadeeshan S."/>
            <person name="Jeck W.R."/>
            <person name="Johnson J."/>
            <person name="Jones C.D."/>
            <person name="Jordan W.C."/>
            <person name="Karpen G.H."/>
            <person name="Kataoka E."/>
            <person name="Keightley P.D."/>
            <person name="Kheradpour P."/>
            <person name="Kirkness E.F."/>
            <person name="Koerich L.B."/>
            <person name="Kristiansen K."/>
            <person name="Kudrna D."/>
            <person name="Kulathinal R.J."/>
            <person name="Kumar S."/>
            <person name="Kwok R."/>
            <person name="Lander E."/>
            <person name="Langley C.H."/>
            <person name="Lapoint R."/>
            <person name="Lazzaro B.P."/>
            <person name="Lee S.J."/>
            <person name="Levesque L."/>
            <person name="Li R."/>
            <person name="Lin C.F."/>
            <person name="Lin M.F."/>
            <person name="Lindblad-Toh K."/>
            <person name="Llopart A."/>
            <person name="Long M."/>
            <person name="Low L."/>
            <person name="Lozovsky E."/>
            <person name="Lu J."/>
            <person name="Luo M."/>
            <person name="Machado C.A."/>
            <person name="Makalowski W."/>
            <person name="Marzo M."/>
            <person name="Matsuda M."/>
            <person name="Matzkin L."/>
            <person name="McAllister B."/>
            <person name="McBride C.S."/>
            <person name="McKernan B."/>
            <person name="McKernan K."/>
            <person name="Mendez-Lago M."/>
            <person name="Minx P."/>
            <person name="Mollenhauer M.U."/>
            <person name="Montooth K."/>
            <person name="Mount S.M."/>
            <person name="Mu X."/>
            <person name="Myers E."/>
            <person name="Negre B."/>
            <person name="Newfeld S."/>
            <person name="Nielsen R."/>
            <person name="Noor M.A."/>
            <person name="O'Grady P."/>
            <person name="Pachter L."/>
            <person name="Papaceit M."/>
            <person name="Parisi M.J."/>
            <person name="Parisi M."/>
            <person name="Parts L."/>
            <person name="Pedersen J.S."/>
            <person name="Pesole G."/>
            <person name="Phillippy A.M."/>
            <person name="Ponting C.P."/>
            <person name="Pop M."/>
            <person name="Porcelli D."/>
            <person name="Powell J.R."/>
            <person name="Prohaska S."/>
            <person name="Pruitt K."/>
            <person name="Puig M."/>
            <person name="Quesneville H."/>
            <person name="Ram K.R."/>
            <person name="Rand D."/>
            <person name="Rasmussen M.D."/>
            <person name="Reed L.K."/>
            <person name="Reenan R."/>
            <person name="Reily A."/>
            <person name="Remington K.A."/>
            <person name="Rieger T.T."/>
            <person name="Ritchie M.G."/>
            <person name="Robin C."/>
            <person name="Rogers Y.H."/>
            <person name="Rohde C."/>
            <person name="Rozas J."/>
            <person name="Rubenfield M.J."/>
            <person name="Ruiz A."/>
            <person name="Russo S."/>
            <person name="Salzberg S.L."/>
            <person name="Sanchez-Gracia A."/>
            <person name="Saranga D.J."/>
            <person name="Sato H."/>
            <person name="Schaeffer S.W."/>
            <person name="Schatz M.C."/>
            <person name="Schlenke T."/>
            <person name="Schwartz R."/>
            <person name="Segarra C."/>
            <person name="Singh R.S."/>
            <person name="Sirot L."/>
            <person name="Sirota M."/>
            <person name="Sisneros N.B."/>
            <person name="Smith C.D."/>
            <person name="Smith T.F."/>
            <person name="Spieth J."/>
            <person name="Stage D.E."/>
            <person name="Stark A."/>
            <person name="Stephan W."/>
            <person name="Strausberg R.L."/>
            <person name="Strempel S."/>
            <person name="Sturgill D."/>
            <person name="Sutton G."/>
            <person name="Sutton G.G."/>
            <person name="Tao W."/>
            <person name="Teichmann S."/>
            <person name="Tobari Y.N."/>
            <person name="Tomimura Y."/>
            <person name="Tsolas J.M."/>
            <person name="Valente V.L."/>
            <person name="Venter E."/>
            <person name="Venter J.C."/>
            <person name="Vicario S."/>
            <person name="Vieira F.G."/>
            <person name="Vilella A.J."/>
            <person name="Villasante A."/>
            <person name="Walenz B."/>
            <person name="Wang J."/>
            <person name="Wasserman M."/>
            <person name="Watts T."/>
            <person name="Wilson D."/>
            <person name="Wilson R.K."/>
            <person name="Wing R.A."/>
            <person name="Wolfner M.F."/>
            <person name="Wong A."/>
            <person name="Wong G.K."/>
            <person name="Wu C.I."/>
            <person name="Wu G."/>
            <person name="Yamamoto D."/>
            <person name="Yang H.P."/>
            <person name="Yang S.P."/>
            <person name="Yorke J.A."/>
            <person name="Yoshida K."/>
            <person name="Zdobnov E."/>
            <person name="Zhang P."/>
            <person name="Zhang Y."/>
            <person name="Zimin A.V."/>
            <person name="Baldwin J."/>
            <person name="Abdouelleil A."/>
            <person name="Abdulkadir J."/>
            <person name="Abebe A."/>
            <person name="Abera B."/>
            <person name="Abreu J."/>
            <person name="Acer S.C."/>
            <person name="Aftuck L."/>
            <person name="Alexander A."/>
            <person name="An P."/>
            <person name="Anderson E."/>
            <person name="Anderson S."/>
            <person name="Arachi H."/>
            <person name="Azer M."/>
            <person name="Bachantsang P."/>
            <person name="Barry A."/>
            <person name="Bayul T."/>
            <person name="Berlin A."/>
            <person name="Bessette D."/>
            <person name="Bloom T."/>
            <person name="Blye J."/>
            <person name="Boguslavskiy L."/>
            <person name="Bonnet C."/>
            <person name="Boukhgalter B."/>
            <person name="Bourzgui I."/>
            <person name="Brown A."/>
            <person name="Cahill P."/>
            <person name="Channer S."/>
            <person name="Cheshatsang Y."/>
            <person name="Chuda L."/>
            <person name="Citroen M."/>
            <person name="Collymore A."/>
            <person name="Cooke P."/>
            <person name="Costello M."/>
            <person name="D'Aco K."/>
            <person name="Daza R."/>
            <person name="De Haan G."/>
            <person name="DeGray S."/>
            <person name="DeMaso C."/>
            <person name="Dhargay N."/>
            <person name="Dooley K."/>
            <person name="Dooley E."/>
            <person name="Doricent M."/>
            <person name="Dorje P."/>
            <person name="Dorjee K."/>
            <person name="Dupes A."/>
            <person name="Elong R."/>
            <person name="Falk J."/>
            <person name="Farina A."/>
            <person name="Faro S."/>
            <person name="Ferguson D."/>
            <person name="Fisher S."/>
            <person name="Foley C.D."/>
            <person name="Franke A."/>
            <person name="Friedrich D."/>
            <person name="Gadbois L."/>
            <person name="Gearin G."/>
            <person name="Gearin C.R."/>
            <person name="Giannoukos G."/>
            <person name="Goode T."/>
            <person name="Graham J."/>
            <person name="Grandbois E."/>
            <person name="Grewal S."/>
            <person name="Gyaltsen K."/>
            <person name="Hafez N."/>
            <person name="Hagos B."/>
            <person name="Hall J."/>
            <person name="Henson C."/>
            <person name="Hollinger A."/>
            <person name="Honan T."/>
            <person name="Huard M.D."/>
            <person name="Hughes L."/>
            <person name="Hurhula B."/>
            <person name="Husby M.E."/>
            <person name="Kamat A."/>
            <person name="Kanga B."/>
            <person name="Kashin S."/>
            <person name="Khazanovich D."/>
            <person name="Kisner P."/>
            <person name="Lance K."/>
            <person name="Lara M."/>
            <person name="Lee W."/>
            <person name="Lennon N."/>
            <person name="Letendre F."/>
            <person name="LeVine R."/>
            <person name="Lipovsky A."/>
            <person name="Liu X."/>
            <person name="Liu J."/>
            <person name="Liu S."/>
            <person name="Lokyitsang T."/>
            <person name="Lokyitsang Y."/>
            <person name="Lubonja R."/>
            <person name="Lui A."/>
            <person name="MacDonald P."/>
            <person name="Magnisalis V."/>
            <person name="Maru K."/>
            <person name="Matthews C."/>
            <person name="McCusker W."/>
            <person name="McDonough S."/>
            <person name="Mehta T."/>
            <person name="Meldrim J."/>
            <person name="Meneus L."/>
            <person name="Mihai O."/>
            <person name="Mihalev A."/>
            <person name="Mihova T."/>
            <person name="Mittelman R."/>
            <person name="Mlenga V."/>
            <person name="Montmayeur A."/>
            <person name="Mulrain L."/>
            <person name="Navidi A."/>
            <person name="Naylor J."/>
            <person name="Negash T."/>
            <person name="Nguyen T."/>
            <person name="Nguyen N."/>
            <person name="Nicol R."/>
            <person name="Norbu C."/>
            <person name="Norbu N."/>
            <person name="Novod N."/>
            <person name="O'Neill B."/>
            <person name="Osman S."/>
            <person name="Markiewicz E."/>
            <person name="Oyono O.L."/>
            <person name="Patti C."/>
            <person name="Phunkhang P."/>
            <person name="Pierre F."/>
            <person name="Priest M."/>
            <person name="Raghuraman S."/>
            <person name="Rege F."/>
            <person name="Reyes R."/>
            <person name="Rise C."/>
            <person name="Rogov P."/>
            <person name="Ross K."/>
            <person name="Ryan E."/>
            <person name="Settipalli S."/>
            <person name="Shea T."/>
            <person name="Sherpa N."/>
            <person name="Shi L."/>
            <person name="Shih D."/>
            <person name="Sparrow T."/>
            <person name="Spaulding J."/>
            <person name="Stalker J."/>
            <person name="Stange-Thomann N."/>
            <person name="Stavropoulos S."/>
            <person name="Stone C."/>
            <person name="Strader C."/>
            <person name="Tesfaye S."/>
            <person name="Thomson T."/>
            <person name="Thoulutsang Y."/>
            <person name="Thoulutsang D."/>
            <person name="Topham K."/>
            <person name="Topping I."/>
            <person name="Tsamla T."/>
            <person name="Vassiliev H."/>
            <person name="Vo A."/>
            <person name="Wangchuk T."/>
            <person name="Wangdi T."/>
            <person name="Weiand M."/>
            <person name="Wilkinson J."/>
            <person name="Wilson A."/>
            <person name="Yadav S."/>
            <person name="Young G."/>
            <person name="Yu Q."/>
            <person name="Zembek L."/>
            <person name="Zhong D."/>
            <person name="Zimmer A."/>
            <person name="Zwirko Z."/>
            <person name="Jaffe D.B."/>
            <person name="Alvarez P."/>
            <person name="Brockman W."/>
            <person name="Butler J."/>
            <person name="Chin C."/>
            <person name="Gnerre S."/>
            <person name="Grabherr M."/>
            <person name="Kleber M."/>
            <person name="Mauceli E."/>
            <person name="MacCallum I."/>
        </authorList>
    </citation>
    <scope>NUCLEOTIDE SEQUENCE [LARGE SCALE GENOMIC DNA]</scope>
    <source>
        <strain evidence="3">Tucson 14030-0811.24</strain>
    </source>
</reference>
<dbReference type="HOGENOM" id="CLU_1195955_0_0_1"/>
<dbReference type="InParanoid" id="B4N1X3"/>
<gene>
    <name evidence="2" type="primary">Dwil\GK16387</name>
    <name evidence="2" type="ORF">Dwil_GK16387</name>
</gene>
<name>B4N1X3_DROWI</name>
<protein>
    <submittedName>
        <fullName evidence="2">Uncharacterized protein</fullName>
    </submittedName>
</protein>
<sequence length="219" mass="24837">MSNLAKLRFALITEDALEKLRPRDQSESTAQVKSAQMNEIYTAITATVNEMLEQKLKSLNLNKLIEDKIVELLARQPTNQIPNRPSGDNPDPYPAPDHQCHDDKQLRDTRSTNSVHGMRRHKKRRAKSGAATMTVLADKPKTKLRKMLDKAVAKSSQPTAKRVTRSTQSTLQPTQQQQQHNLSNESDTAEEPSILTLAAKYLQELDESRRKQRQSPDNF</sequence>